<feature type="transmembrane region" description="Helical" evidence="6">
    <location>
        <begin position="358"/>
        <end position="382"/>
    </location>
</feature>
<dbReference type="AlphaFoldDB" id="A0A502C2T9"/>
<feature type="transmembrane region" description="Helical" evidence="6">
    <location>
        <begin position="308"/>
        <end position="325"/>
    </location>
</feature>
<dbReference type="EMBL" id="RCZO01000007">
    <property type="protein sequence ID" value="TPG07467.1"/>
    <property type="molecule type" value="Genomic_DNA"/>
</dbReference>
<keyword evidence="4 6" id="KW-1133">Transmembrane helix</keyword>
<dbReference type="SUPFAM" id="SSF103473">
    <property type="entry name" value="MFS general substrate transporter"/>
    <property type="match status" value="1"/>
</dbReference>
<evidence type="ECO:0000256" key="5">
    <source>
        <dbReference type="ARBA" id="ARBA00023136"/>
    </source>
</evidence>
<evidence type="ECO:0000256" key="2">
    <source>
        <dbReference type="ARBA" id="ARBA00022448"/>
    </source>
</evidence>
<dbReference type="RefSeq" id="WP_140653581.1">
    <property type="nucleotide sequence ID" value="NZ_RCZO01000007.1"/>
</dbReference>
<gene>
    <name evidence="7" type="ORF">EAH88_12800</name>
</gene>
<feature type="transmembrane region" description="Helical" evidence="6">
    <location>
        <begin position="228"/>
        <end position="246"/>
    </location>
</feature>
<dbReference type="PANTHER" id="PTHR42718">
    <property type="entry name" value="MAJOR FACILITATOR SUPERFAMILY MULTIDRUG TRANSPORTER MFSC"/>
    <property type="match status" value="1"/>
</dbReference>
<dbReference type="InterPro" id="IPR011701">
    <property type="entry name" value="MFS"/>
</dbReference>
<keyword evidence="5 6" id="KW-0472">Membrane</keyword>
<feature type="transmembrane region" description="Helical" evidence="6">
    <location>
        <begin position="101"/>
        <end position="122"/>
    </location>
</feature>
<dbReference type="PANTHER" id="PTHR42718:SF9">
    <property type="entry name" value="MAJOR FACILITATOR SUPERFAMILY MULTIDRUG TRANSPORTER MFSC"/>
    <property type="match status" value="1"/>
</dbReference>
<feature type="transmembrane region" description="Helical" evidence="6">
    <location>
        <begin position="334"/>
        <end position="352"/>
    </location>
</feature>
<dbReference type="GO" id="GO:0016020">
    <property type="term" value="C:membrane"/>
    <property type="evidence" value="ECO:0007669"/>
    <property type="project" value="UniProtKB-SubCell"/>
</dbReference>
<feature type="transmembrane region" description="Helical" evidence="6">
    <location>
        <begin position="164"/>
        <end position="180"/>
    </location>
</feature>
<evidence type="ECO:0000313" key="7">
    <source>
        <dbReference type="EMBL" id="TPG07467.1"/>
    </source>
</evidence>
<feature type="transmembrane region" description="Helical" evidence="6">
    <location>
        <begin position="201"/>
        <end position="222"/>
    </location>
</feature>
<proteinExistence type="predicted"/>
<sequence length="509" mass="55485">MHARTPGLMLYATIFVLTAIEFLQLSMVAFGAGPIMGEVSITPEDFSLIAAVYASVAILVISMQRWFVTRLGGRLFIQCATAVSLLGAVLCATSHDFASFLLGRFVMALGGGALFTSARMIIHHRLAGPQRFMGIKALAYGVALCISAGPWLAAQAVSNDTWSAIFWLLAIFDVLAFVLASRSLDNRLRGYEQGRSDWNPWLQVLLVGGSFGLLYALQRFYYDFYGDVLFVASVLVAALLGLIVYAHHQRLNQQPLLHIRPMLHPRYLAGLALFLFAYLMLGANNYVVPVMLQRTLGYSWETVGHFEALGALAAIVTFTVVARLLPKHPAPRKFWITGFLALATFGALLARLDPAADPWLHVLPALACYNIFLLTVLPIAAMQAFRQMENDETLFSNAQQVKNMLAQAGIALGISVATLGQQWRTTVHYNMLNAQVSPDNPVYLATIQHLQSALAASVGPVQAAQIAVARVAQSLAQQSALLANIDHFMLIATLGVLGIVVTLAQKIFR</sequence>
<name>A0A502C2T9_9GAMM</name>
<comment type="subcellular location">
    <subcellularLocation>
        <location evidence="1">Membrane</location>
        <topology evidence="1">Multi-pass membrane protein</topology>
    </subcellularLocation>
</comment>
<feature type="transmembrane region" description="Helical" evidence="6">
    <location>
        <begin position="134"/>
        <end position="152"/>
    </location>
</feature>
<evidence type="ECO:0000313" key="8">
    <source>
        <dbReference type="Proteomes" id="UP000319486"/>
    </source>
</evidence>
<evidence type="ECO:0000256" key="6">
    <source>
        <dbReference type="SAM" id="Phobius"/>
    </source>
</evidence>
<keyword evidence="3 6" id="KW-0812">Transmembrane</keyword>
<feature type="transmembrane region" description="Helical" evidence="6">
    <location>
        <begin position="12"/>
        <end position="36"/>
    </location>
</feature>
<feature type="transmembrane region" description="Helical" evidence="6">
    <location>
        <begin position="488"/>
        <end position="508"/>
    </location>
</feature>
<feature type="transmembrane region" description="Helical" evidence="6">
    <location>
        <begin position="403"/>
        <end position="423"/>
    </location>
</feature>
<dbReference type="Proteomes" id="UP000319486">
    <property type="component" value="Unassembled WGS sequence"/>
</dbReference>
<keyword evidence="8" id="KW-1185">Reference proteome</keyword>
<dbReference type="Gene3D" id="1.20.1250.20">
    <property type="entry name" value="MFS general substrate transporter like domains"/>
    <property type="match status" value="1"/>
</dbReference>
<evidence type="ECO:0000256" key="1">
    <source>
        <dbReference type="ARBA" id="ARBA00004141"/>
    </source>
</evidence>
<comment type="caution">
    <text evidence="7">The sequence shown here is derived from an EMBL/GenBank/DDBJ whole genome shotgun (WGS) entry which is preliminary data.</text>
</comment>
<dbReference type="GO" id="GO:0022857">
    <property type="term" value="F:transmembrane transporter activity"/>
    <property type="evidence" value="ECO:0007669"/>
    <property type="project" value="InterPro"/>
</dbReference>
<reference evidence="7 8" key="1">
    <citation type="journal article" date="2019" name="Environ. Microbiol.">
        <title>Species interactions and distinct microbial communities in high Arctic permafrost affected cryosols are associated with the CH4 and CO2 gas fluxes.</title>
        <authorList>
            <person name="Altshuler I."/>
            <person name="Hamel J."/>
            <person name="Turney S."/>
            <person name="Magnuson E."/>
            <person name="Levesque R."/>
            <person name="Greer C."/>
            <person name="Whyte L.G."/>
        </authorList>
    </citation>
    <scope>NUCLEOTIDE SEQUENCE [LARGE SCALE GENOMIC DNA]</scope>
    <source>
        <strain evidence="7 8">S13Y</strain>
    </source>
</reference>
<keyword evidence="2" id="KW-0813">Transport</keyword>
<dbReference type="InterPro" id="IPR036259">
    <property type="entry name" value="MFS_trans_sf"/>
</dbReference>
<evidence type="ECO:0000256" key="3">
    <source>
        <dbReference type="ARBA" id="ARBA00022692"/>
    </source>
</evidence>
<feature type="transmembrane region" description="Helical" evidence="6">
    <location>
        <begin position="75"/>
        <end position="95"/>
    </location>
</feature>
<protein>
    <submittedName>
        <fullName evidence="7">MFS transporter</fullName>
    </submittedName>
</protein>
<organism evidence="7 8">
    <name type="scientific">Rhodanobacter glycinis</name>
    <dbReference type="NCBI Taxonomy" id="582702"/>
    <lineage>
        <taxon>Bacteria</taxon>
        <taxon>Pseudomonadati</taxon>
        <taxon>Pseudomonadota</taxon>
        <taxon>Gammaproteobacteria</taxon>
        <taxon>Lysobacterales</taxon>
        <taxon>Rhodanobacteraceae</taxon>
        <taxon>Rhodanobacter</taxon>
    </lineage>
</organism>
<feature type="transmembrane region" description="Helical" evidence="6">
    <location>
        <begin position="267"/>
        <end position="288"/>
    </location>
</feature>
<accession>A0A502C2T9</accession>
<dbReference type="Pfam" id="PF07690">
    <property type="entry name" value="MFS_1"/>
    <property type="match status" value="1"/>
</dbReference>
<feature type="transmembrane region" description="Helical" evidence="6">
    <location>
        <begin position="48"/>
        <end position="68"/>
    </location>
</feature>
<evidence type="ECO:0000256" key="4">
    <source>
        <dbReference type="ARBA" id="ARBA00022989"/>
    </source>
</evidence>